<evidence type="ECO:0000313" key="3">
    <source>
        <dbReference type="EMBL" id="CAD6959625.1"/>
    </source>
</evidence>
<feature type="region of interest" description="Disordered" evidence="1">
    <location>
        <begin position="21"/>
        <end position="120"/>
    </location>
</feature>
<feature type="compositionally biased region" description="Polar residues" evidence="1">
    <location>
        <begin position="794"/>
        <end position="803"/>
    </location>
</feature>
<evidence type="ECO:0000256" key="2">
    <source>
        <dbReference type="SAM" id="Phobius"/>
    </source>
</evidence>
<reference evidence="3 4" key="1">
    <citation type="submission" date="2020-10" db="EMBL/GenBank/DDBJ databases">
        <authorList>
            <person name="Sedaghatjoo S."/>
        </authorList>
    </citation>
    <scope>NUCLEOTIDE SEQUENCE [LARGE SCALE GENOMIC DNA]</scope>
    <source>
        <strain evidence="3 4">LLFL</strain>
    </source>
</reference>
<comment type="caution">
    <text evidence="3">The sequence shown here is derived from an EMBL/GenBank/DDBJ whole genome shotgun (WGS) entry which is preliminary data.</text>
</comment>
<feature type="region of interest" description="Disordered" evidence="1">
    <location>
        <begin position="794"/>
        <end position="881"/>
    </location>
</feature>
<feature type="compositionally biased region" description="Basic residues" evidence="1">
    <location>
        <begin position="334"/>
        <end position="343"/>
    </location>
</feature>
<feature type="compositionally biased region" description="Low complexity" evidence="1">
    <location>
        <begin position="744"/>
        <end position="759"/>
    </location>
</feature>
<evidence type="ECO:0000256" key="1">
    <source>
        <dbReference type="SAM" id="MobiDB-lite"/>
    </source>
</evidence>
<protein>
    <recommendedName>
        <fullName evidence="5">Tetraspanin Tsp2</fullName>
    </recommendedName>
</protein>
<feature type="region of interest" description="Disordered" evidence="1">
    <location>
        <begin position="645"/>
        <end position="664"/>
    </location>
</feature>
<feature type="compositionally biased region" description="Basic and acidic residues" evidence="1">
    <location>
        <begin position="712"/>
        <end position="730"/>
    </location>
</feature>
<feature type="region of interest" description="Disordered" evidence="1">
    <location>
        <begin position="237"/>
        <end position="296"/>
    </location>
</feature>
<feature type="region of interest" description="Disordered" evidence="1">
    <location>
        <begin position="151"/>
        <end position="196"/>
    </location>
</feature>
<gene>
    <name evidence="3" type="ORF">JKILLFL_G1628</name>
</gene>
<keyword evidence="2" id="KW-1133">Transmembrane helix</keyword>
<keyword evidence="2" id="KW-0472">Membrane</keyword>
<accession>A0A9N8MDF7</accession>
<feature type="compositionally biased region" description="Basic and acidic residues" evidence="1">
    <location>
        <begin position="344"/>
        <end position="353"/>
    </location>
</feature>
<feature type="region of interest" description="Disordered" evidence="1">
    <location>
        <begin position="312"/>
        <end position="357"/>
    </location>
</feature>
<feature type="compositionally biased region" description="Basic and acidic residues" evidence="1">
    <location>
        <begin position="841"/>
        <end position="853"/>
    </location>
</feature>
<evidence type="ECO:0008006" key="5">
    <source>
        <dbReference type="Google" id="ProtNLM"/>
    </source>
</evidence>
<organism evidence="3 4">
    <name type="scientific">Tilletia laevis</name>
    <dbReference type="NCBI Taxonomy" id="157183"/>
    <lineage>
        <taxon>Eukaryota</taxon>
        <taxon>Fungi</taxon>
        <taxon>Dikarya</taxon>
        <taxon>Basidiomycota</taxon>
        <taxon>Ustilaginomycotina</taxon>
        <taxon>Exobasidiomycetes</taxon>
        <taxon>Tilletiales</taxon>
        <taxon>Tilletiaceae</taxon>
        <taxon>Tilletia</taxon>
    </lineage>
</organism>
<feature type="compositionally biased region" description="Basic and acidic residues" evidence="1">
    <location>
        <begin position="654"/>
        <end position="664"/>
    </location>
</feature>
<evidence type="ECO:0000313" key="4">
    <source>
        <dbReference type="Proteomes" id="UP000836404"/>
    </source>
</evidence>
<feature type="compositionally biased region" description="Low complexity" evidence="1">
    <location>
        <begin position="65"/>
        <end position="79"/>
    </location>
</feature>
<proteinExistence type="predicted"/>
<feature type="region of interest" description="Disordered" evidence="1">
    <location>
        <begin position="695"/>
        <end position="771"/>
    </location>
</feature>
<feature type="compositionally biased region" description="Polar residues" evidence="1">
    <location>
        <begin position="822"/>
        <end position="833"/>
    </location>
</feature>
<dbReference type="AlphaFoldDB" id="A0A9N8MDF7"/>
<feature type="compositionally biased region" description="Gly residues" evidence="1">
    <location>
        <begin position="244"/>
        <end position="256"/>
    </location>
</feature>
<sequence>MSDSQGSRHATATGYDALLSSASSSNLNGKDTLYPQQRGTFVRKNSDIDLAPPPPIQDGAQQSINSRNNSSNNRTSVSRPGSRTSMLSTAETYRTTASSFDRRPAIIPTAPTPERSASPLVQDSLRYHTGAVSPSLAFNYVPNKFSTRVYQQDRSHSPAPGGIFASRSAARLRPPPRFPSENSRASSADDEHDDGVVKGDAAQRAGAVTPFTTAVQRAAAQNPAQASRLRHSIRRGAGRSAWGPNGGGNPVLGAGGYEDDDGVDLSRTASQRRRLRQRNEAGAMNESGFNPGEADRRRTSMLHSDLGHFTEIADSEDGEGRESENTQQAQANVQRRKSSKQRQMRKDDDDPSAKRRSRLAGSRLAYLVGFHDVDEDADEDQDPDRFADTVGLAQPQGRSAGAATSGRELGNRRARWNPFKWVMICANLVLTMYAIAGLFGTLLTWANIFENAATVRVGNRAELILSTIASGLCLVAALIGWAGILLNNRAFLSIYVVFLWVAFFFIMAPGYMTFKRRQFNLEGKLNQQWSRGLSVGGRLVIQDELNCCGYYSPFVLASASGRCYARSLLPGCKGRYMCFQRTALQYFYICAFGVVGPHLLIITIALLCSNHVTYRFGKGLTPEEYRLDEVTAELIKEQFLKNPPEIITPSNGSADDHPTLAGKPTREDLFGMAAASEKGKVFDEASSMGTANNAVDSYDRRWNGNGNGNGDGRADVRALSKERRSGEAHEMQTMGTTAGRRPKGSAASSPGASPGLSPTSAPPGPDGTGGAAANVAELRLMPLLLPAGLADTRFSNSTTTMTSPEDESRLLQQPPHIGGTAMTGNGTQDSYQTAPLKHQLSNHELRKEEEGKDPMTPNGAGRQPAQPPSPSWADRNVYYAK</sequence>
<dbReference type="Proteomes" id="UP000836404">
    <property type="component" value="Unassembled WGS sequence"/>
</dbReference>
<keyword evidence="4" id="KW-1185">Reference proteome</keyword>
<feature type="region of interest" description="Disordered" evidence="1">
    <location>
        <begin position="376"/>
        <end position="407"/>
    </location>
</feature>
<feature type="transmembrane region" description="Helical" evidence="2">
    <location>
        <begin position="492"/>
        <end position="514"/>
    </location>
</feature>
<feature type="compositionally biased region" description="Polar residues" evidence="1">
    <location>
        <begin position="81"/>
        <end position="99"/>
    </location>
</feature>
<feature type="transmembrane region" description="Helical" evidence="2">
    <location>
        <begin position="586"/>
        <end position="607"/>
    </location>
</feature>
<keyword evidence="2" id="KW-0812">Transmembrane</keyword>
<name>A0A9N8MDF7_9BASI</name>
<dbReference type="EMBL" id="CAJHJF010006863">
    <property type="protein sequence ID" value="CAD6959625.1"/>
    <property type="molecule type" value="Genomic_DNA"/>
</dbReference>
<feature type="transmembrane region" description="Helical" evidence="2">
    <location>
        <begin position="421"/>
        <end position="443"/>
    </location>
</feature>
<feature type="transmembrane region" description="Helical" evidence="2">
    <location>
        <begin position="463"/>
        <end position="486"/>
    </location>
</feature>